<dbReference type="RefSeq" id="WP_167268106.1">
    <property type="nucleotide sequence ID" value="NZ_JAASQJ010000001.1"/>
</dbReference>
<comment type="caution">
    <text evidence="1">The sequence shown here is derived from an EMBL/GenBank/DDBJ whole genome shotgun (WGS) entry which is preliminary data.</text>
</comment>
<accession>A0ABX0UGC5</accession>
<dbReference type="Proteomes" id="UP001179181">
    <property type="component" value="Unassembled WGS sequence"/>
</dbReference>
<reference evidence="1 2" key="1">
    <citation type="submission" date="2020-03" db="EMBL/GenBank/DDBJ databases">
        <title>Genomic Encyclopedia of Type Strains, Phase IV (KMG-IV): sequencing the most valuable type-strain genomes for metagenomic binning, comparative biology and taxonomic classification.</title>
        <authorList>
            <person name="Goeker M."/>
        </authorList>
    </citation>
    <scope>NUCLEOTIDE SEQUENCE [LARGE SCALE GENOMIC DNA]</scope>
    <source>
        <strain evidence="1 2">DSM 102865</strain>
    </source>
</reference>
<proteinExistence type="predicted"/>
<evidence type="ECO:0000313" key="2">
    <source>
        <dbReference type="Proteomes" id="UP001179181"/>
    </source>
</evidence>
<protein>
    <submittedName>
        <fullName evidence="1">Uncharacterized protein</fullName>
    </submittedName>
</protein>
<dbReference type="EMBL" id="JAASQJ010000001">
    <property type="protein sequence ID" value="NIJ52058.1"/>
    <property type="molecule type" value="Genomic_DNA"/>
</dbReference>
<dbReference type="PROSITE" id="PS51257">
    <property type="entry name" value="PROKAR_LIPOPROTEIN"/>
    <property type="match status" value="1"/>
</dbReference>
<name>A0ABX0UGC5_9BACT</name>
<evidence type="ECO:0000313" key="1">
    <source>
        <dbReference type="EMBL" id="NIJ52058.1"/>
    </source>
</evidence>
<organism evidence="1 2">
    <name type="scientific">Dyadobacter arcticus</name>
    <dbReference type="NCBI Taxonomy" id="1078754"/>
    <lineage>
        <taxon>Bacteria</taxon>
        <taxon>Pseudomonadati</taxon>
        <taxon>Bacteroidota</taxon>
        <taxon>Cytophagia</taxon>
        <taxon>Cytophagales</taxon>
        <taxon>Spirosomataceae</taxon>
        <taxon>Dyadobacter</taxon>
    </lineage>
</organism>
<gene>
    <name evidence="1" type="ORF">FHS68_001214</name>
</gene>
<keyword evidence="2" id="KW-1185">Reference proteome</keyword>
<sequence length="156" mass="18035">MHFNFKIAVLSSAIAFIIFSCKEQEVAKTSIQPEIVKTEIIDFMGEKAIVTTDFPKELFNQSEEEFADYYNSLKENGNARETGEEGGLSYEELNAIIIPHLKKYPDLSWETDISEKDLRRIFKDFPEITTTEQVREKSEIISAFYETFLNVISFPK</sequence>